<keyword evidence="3 8" id="KW-0378">Hydrolase</keyword>
<reference evidence="8 9" key="1">
    <citation type="submission" date="2024-06" db="EMBL/GenBank/DDBJ databases">
        <title>The Natural Products Discovery Center: Release of the First 8490 Sequenced Strains for Exploring Actinobacteria Biosynthetic Diversity.</title>
        <authorList>
            <person name="Kalkreuter E."/>
            <person name="Kautsar S.A."/>
            <person name="Yang D."/>
            <person name="Bader C.D."/>
            <person name="Teijaro C.N."/>
            <person name="Fluegel L."/>
            <person name="Davis C.M."/>
            <person name="Simpson J.R."/>
            <person name="Lauterbach L."/>
            <person name="Steele A.D."/>
            <person name="Gui C."/>
            <person name="Meng S."/>
            <person name="Li G."/>
            <person name="Viehrig K."/>
            <person name="Ye F."/>
            <person name="Su P."/>
            <person name="Kiefer A.F."/>
            <person name="Nichols A."/>
            <person name="Cepeda A.J."/>
            <person name="Yan W."/>
            <person name="Fan B."/>
            <person name="Jiang Y."/>
            <person name="Adhikari A."/>
            <person name="Zheng C.-J."/>
            <person name="Schuster L."/>
            <person name="Cowan T.M."/>
            <person name="Smanski M.J."/>
            <person name="Chevrette M.G."/>
            <person name="De Carvalho L.P.S."/>
            <person name="Shen B."/>
        </authorList>
    </citation>
    <scope>NUCLEOTIDE SEQUENCE [LARGE SCALE GENOMIC DNA]</scope>
    <source>
        <strain evidence="8 9">NPDC038104</strain>
    </source>
</reference>
<feature type="compositionally biased region" description="Pro residues" evidence="4">
    <location>
        <begin position="543"/>
        <end position="553"/>
    </location>
</feature>
<evidence type="ECO:0000259" key="6">
    <source>
        <dbReference type="Pfam" id="PF00561"/>
    </source>
</evidence>
<feature type="region of interest" description="Disordered" evidence="4">
    <location>
        <begin position="538"/>
        <end position="573"/>
    </location>
</feature>
<dbReference type="InterPro" id="IPR000073">
    <property type="entry name" value="AB_hydrolase_1"/>
</dbReference>
<dbReference type="PANTHER" id="PTHR43248:SF29">
    <property type="entry name" value="TRIPEPTIDYL AMINOPEPTIDASE"/>
    <property type="match status" value="1"/>
</dbReference>
<dbReference type="EMBL" id="JBEZUR010000021">
    <property type="protein sequence ID" value="MEU3555668.1"/>
    <property type="molecule type" value="Genomic_DNA"/>
</dbReference>
<name>A0ABV2YIW4_9ACTN</name>
<feature type="chain" id="PRO_5047379520" evidence="5">
    <location>
        <begin position="21"/>
        <end position="573"/>
    </location>
</feature>
<evidence type="ECO:0000313" key="8">
    <source>
        <dbReference type="EMBL" id="MEU3555668.1"/>
    </source>
</evidence>
<dbReference type="InterPro" id="IPR051601">
    <property type="entry name" value="Serine_prot/Carboxylest_S33"/>
</dbReference>
<accession>A0ABV2YIW4</accession>
<evidence type="ECO:0000313" key="9">
    <source>
        <dbReference type="Proteomes" id="UP001550850"/>
    </source>
</evidence>
<dbReference type="InterPro" id="IPR029058">
    <property type="entry name" value="AB_hydrolase_fold"/>
</dbReference>
<evidence type="ECO:0000256" key="5">
    <source>
        <dbReference type="SAM" id="SignalP"/>
    </source>
</evidence>
<dbReference type="Proteomes" id="UP001550850">
    <property type="component" value="Unassembled WGS sequence"/>
</dbReference>
<dbReference type="Pfam" id="PF08386">
    <property type="entry name" value="Abhydrolase_4"/>
    <property type="match status" value="1"/>
</dbReference>
<proteinExistence type="inferred from homology"/>
<evidence type="ECO:0000256" key="1">
    <source>
        <dbReference type="ARBA" id="ARBA00010088"/>
    </source>
</evidence>
<feature type="region of interest" description="Disordered" evidence="4">
    <location>
        <begin position="180"/>
        <end position="202"/>
    </location>
</feature>
<dbReference type="GO" id="GO:0016787">
    <property type="term" value="F:hydrolase activity"/>
    <property type="evidence" value="ECO:0007669"/>
    <property type="project" value="UniProtKB-KW"/>
</dbReference>
<feature type="signal peptide" evidence="5">
    <location>
        <begin position="1"/>
        <end position="20"/>
    </location>
</feature>
<keyword evidence="9" id="KW-1185">Reference proteome</keyword>
<comment type="caution">
    <text evidence="8">The sequence shown here is derived from an EMBL/GenBank/DDBJ whole genome shotgun (WGS) entry which is preliminary data.</text>
</comment>
<gene>
    <name evidence="8" type="ORF">AB0E65_15845</name>
</gene>
<dbReference type="SUPFAM" id="SSF53474">
    <property type="entry name" value="alpha/beta-Hydrolases"/>
    <property type="match status" value="1"/>
</dbReference>
<feature type="domain" description="Peptidase S33 tripeptidyl aminopeptidase-like C-terminal" evidence="7">
    <location>
        <begin position="440"/>
        <end position="537"/>
    </location>
</feature>
<comment type="similarity">
    <text evidence="1">Belongs to the peptidase S33 family.</text>
</comment>
<feature type="compositionally biased region" description="Low complexity" evidence="4">
    <location>
        <begin position="109"/>
        <end position="120"/>
    </location>
</feature>
<dbReference type="PANTHER" id="PTHR43248">
    <property type="entry name" value="2-SUCCINYL-6-HYDROXY-2,4-CYCLOHEXADIENE-1-CARBOXYLATE SYNTHASE"/>
    <property type="match status" value="1"/>
</dbReference>
<dbReference type="InterPro" id="IPR013595">
    <property type="entry name" value="Pept_S33_TAP-like_C"/>
</dbReference>
<evidence type="ECO:0000259" key="7">
    <source>
        <dbReference type="Pfam" id="PF08386"/>
    </source>
</evidence>
<sequence>MRRLVAFAATSALVSLGAAAAPPQPDSAGRPGGAGSRGVAAEERGVAEAAARAAREGIRWGRCTGQDAMPGRARCGSVAVPLDYARPGGPSVRLTVSRTLATGGRPDDGAPGNASPGAGPRPVPRQGALVFHPGGPGVSGMSFPAVSLMPEWRELAEAYDLVGYAPRGVGRSAPLYCADPAKAPTGPRRAPAHPSAEYKSERRAEAEEYAESCARRAGSTLRHHGSLDNARDLEVLRAALGERRLTFLGVAYGGYLGALYADLFPHRVRRMVLDSPVGPGPARPWYQVGLGRSAAFETRWADFRAWVARHDDVYGLGPDAGAVGRAYDRLAARLAREPADGTVGPGQLHRAMVTAAQFDDFWPHRARALADYARGDARQLLAQAGPPPDAGARTERAAAAENTRAVRTAVLCNDAPWPADWRVWDADATRLARTAPFATWDNVWADLPCAYWKGAGRRPRDVRTAPGELPPVLVLAAERDAAAPYRGARELRDRLAGAGLVTERAAGSHGLAGGRNTCVQARLLDYLLRGRLPAGGRADCAPHPAPRPHPPHMPTAAGTGAGTGAGPGHRAGT</sequence>
<feature type="compositionally biased region" description="Gly residues" evidence="4">
    <location>
        <begin position="559"/>
        <end position="573"/>
    </location>
</feature>
<keyword evidence="2 5" id="KW-0732">Signal</keyword>
<dbReference type="Gene3D" id="3.40.50.1820">
    <property type="entry name" value="alpha/beta hydrolase"/>
    <property type="match status" value="1"/>
</dbReference>
<organism evidence="8 9">
    <name type="scientific">Streptomyces fragilis</name>
    <dbReference type="NCBI Taxonomy" id="67301"/>
    <lineage>
        <taxon>Bacteria</taxon>
        <taxon>Bacillati</taxon>
        <taxon>Actinomycetota</taxon>
        <taxon>Actinomycetes</taxon>
        <taxon>Kitasatosporales</taxon>
        <taxon>Streptomycetaceae</taxon>
        <taxon>Streptomyces</taxon>
    </lineage>
</organism>
<evidence type="ECO:0000256" key="2">
    <source>
        <dbReference type="ARBA" id="ARBA00022729"/>
    </source>
</evidence>
<dbReference type="Pfam" id="PF00561">
    <property type="entry name" value="Abhydrolase_1"/>
    <property type="match status" value="1"/>
</dbReference>
<dbReference type="RefSeq" id="WP_108952347.1">
    <property type="nucleotide sequence ID" value="NZ_BEVZ01000002.1"/>
</dbReference>
<feature type="domain" description="AB hydrolase-1" evidence="6">
    <location>
        <begin position="128"/>
        <end position="309"/>
    </location>
</feature>
<feature type="region of interest" description="Disordered" evidence="4">
    <location>
        <begin position="18"/>
        <end position="48"/>
    </location>
</feature>
<evidence type="ECO:0000256" key="4">
    <source>
        <dbReference type="SAM" id="MobiDB-lite"/>
    </source>
</evidence>
<evidence type="ECO:0000256" key="3">
    <source>
        <dbReference type="ARBA" id="ARBA00022801"/>
    </source>
</evidence>
<protein>
    <submittedName>
        <fullName evidence="8">Alpha/beta fold hydrolase</fullName>
    </submittedName>
</protein>
<feature type="region of interest" description="Disordered" evidence="4">
    <location>
        <begin position="100"/>
        <end position="133"/>
    </location>
</feature>